<evidence type="ECO:0000256" key="2">
    <source>
        <dbReference type="ARBA" id="ARBA00022475"/>
    </source>
</evidence>
<dbReference type="InterPro" id="IPR050833">
    <property type="entry name" value="Poly_Biosynth_Transport"/>
</dbReference>
<dbReference type="Proteomes" id="UP001221208">
    <property type="component" value="Unassembled WGS sequence"/>
</dbReference>
<evidence type="ECO:0000313" key="8">
    <source>
        <dbReference type="Proteomes" id="UP001221208"/>
    </source>
</evidence>
<keyword evidence="5 6" id="KW-0472">Membrane</keyword>
<reference evidence="7 8" key="1">
    <citation type="submission" date="2022-10" db="EMBL/GenBank/DDBJ databases">
        <title>Janthinobacterium sp. hw3 Genome sequencing.</title>
        <authorList>
            <person name="Park S."/>
        </authorList>
    </citation>
    <scope>NUCLEOTIDE SEQUENCE [LARGE SCALE GENOMIC DNA]</scope>
    <source>
        <strain evidence="8">hw3</strain>
    </source>
</reference>
<accession>A0ABT5JXZ8</accession>
<feature type="transmembrane region" description="Helical" evidence="6">
    <location>
        <begin position="162"/>
        <end position="184"/>
    </location>
</feature>
<dbReference type="RefSeq" id="WP_273670278.1">
    <property type="nucleotide sequence ID" value="NZ_JAQQXR010000002.1"/>
</dbReference>
<feature type="transmembrane region" description="Helical" evidence="6">
    <location>
        <begin position="78"/>
        <end position="97"/>
    </location>
</feature>
<comment type="caution">
    <text evidence="7">The sequence shown here is derived from an EMBL/GenBank/DDBJ whole genome shotgun (WGS) entry which is preliminary data.</text>
</comment>
<evidence type="ECO:0000256" key="3">
    <source>
        <dbReference type="ARBA" id="ARBA00022692"/>
    </source>
</evidence>
<evidence type="ECO:0000256" key="6">
    <source>
        <dbReference type="SAM" id="Phobius"/>
    </source>
</evidence>
<feature type="transmembrane region" description="Helical" evidence="6">
    <location>
        <begin position="323"/>
        <end position="346"/>
    </location>
</feature>
<organism evidence="7 8">
    <name type="scientific">Janthinobacterium fluminis</name>
    <dbReference type="NCBI Taxonomy" id="2987524"/>
    <lineage>
        <taxon>Bacteria</taxon>
        <taxon>Pseudomonadati</taxon>
        <taxon>Pseudomonadota</taxon>
        <taxon>Betaproteobacteria</taxon>
        <taxon>Burkholderiales</taxon>
        <taxon>Oxalobacteraceae</taxon>
        <taxon>Janthinobacterium</taxon>
    </lineage>
</organism>
<protein>
    <recommendedName>
        <fullName evidence="9">Membrane protein involved in the export of O-antigen and teichoic acid</fullName>
    </recommendedName>
</protein>
<sequence length="403" mass="43880">MMFLLNLAGAGVSVFTIPISLKVIGIASYGHLVLVQSIALAVFVCTSFQYWQGLLVELPGRQMDTPALRRAVWTSFRYELLAIGIVGAVALLLHLAGLQQIAEFSAPQLLLLSLSAVFPVVGTHTAYFRLVDRYNVLMLAGLSTSVLKLICLHLVAHFSPTVGNLVLAYAIPEILRLGALFAIIGADRLPLQGKLCASTVSHARIVKAGKWGMLQAIFDLPVVYVDRIILGFALSGENLGIFSILKRIYGLINMATSPFYTTSIPEFAARENAGDRKGAFALWIKTVKMLFVVVATAGILCYLSKSLWMPLIFTGLRDYLNEFTVVLVTAVCAGTFVSTHALYWSLGKMRETTLITVATNVLYLGVLWGLTSRFGLLGTVFAFLVHVLLAVSIKILLLRRLAA</sequence>
<keyword evidence="4 6" id="KW-1133">Transmembrane helix</keyword>
<keyword evidence="3 6" id="KW-0812">Transmembrane</keyword>
<evidence type="ECO:0000256" key="5">
    <source>
        <dbReference type="ARBA" id="ARBA00023136"/>
    </source>
</evidence>
<evidence type="ECO:0000256" key="4">
    <source>
        <dbReference type="ARBA" id="ARBA00022989"/>
    </source>
</evidence>
<evidence type="ECO:0008006" key="9">
    <source>
        <dbReference type="Google" id="ProtNLM"/>
    </source>
</evidence>
<feature type="transmembrane region" description="Helical" evidence="6">
    <location>
        <begin position="26"/>
        <end position="51"/>
    </location>
</feature>
<dbReference type="PANTHER" id="PTHR30250:SF11">
    <property type="entry name" value="O-ANTIGEN TRANSPORTER-RELATED"/>
    <property type="match status" value="1"/>
</dbReference>
<gene>
    <name evidence="7" type="ORF">OIK44_08420</name>
</gene>
<dbReference type="EMBL" id="JAQQXR010000002">
    <property type="protein sequence ID" value="MDC8757608.1"/>
    <property type="molecule type" value="Genomic_DNA"/>
</dbReference>
<dbReference type="PANTHER" id="PTHR30250">
    <property type="entry name" value="PST FAMILY PREDICTED COLANIC ACID TRANSPORTER"/>
    <property type="match status" value="1"/>
</dbReference>
<feature type="transmembrane region" description="Helical" evidence="6">
    <location>
        <begin position="135"/>
        <end position="156"/>
    </location>
</feature>
<feature type="transmembrane region" description="Helical" evidence="6">
    <location>
        <begin position="353"/>
        <end position="370"/>
    </location>
</feature>
<proteinExistence type="predicted"/>
<keyword evidence="2" id="KW-1003">Cell membrane</keyword>
<feature type="transmembrane region" description="Helical" evidence="6">
    <location>
        <begin position="109"/>
        <end position="128"/>
    </location>
</feature>
<name>A0ABT5JXZ8_9BURK</name>
<feature type="transmembrane region" description="Helical" evidence="6">
    <location>
        <begin position="376"/>
        <end position="397"/>
    </location>
</feature>
<evidence type="ECO:0000313" key="7">
    <source>
        <dbReference type="EMBL" id="MDC8757608.1"/>
    </source>
</evidence>
<comment type="subcellular location">
    <subcellularLocation>
        <location evidence="1">Cell membrane</location>
        <topology evidence="1">Multi-pass membrane protein</topology>
    </subcellularLocation>
</comment>
<keyword evidence="8" id="KW-1185">Reference proteome</keyword>
<evidence type="ECO:0000256" key="1">
    <source>
        <dbReference type="ARBA" id="ARBA00004651"/>
    </source>
</evidence>
<feature type="transmembrane region" description="Helical" evidence="6">
    <location>
        <begin position="280"/>
        <end position="303"/>
    </location>
</feature>